<evidence type="ECO:0000256" key="2">
    <source>
        <dbReference type="ARBA" id="ARBA00022729"/>
    </source>
</evidence>
<comment type="similarity">
    <text evidence="1">Belongs to the bacterial solute-binding protein 3 family.</text>
</comment>
<evidence type="ECO:0000256" key="3">
    <source>
        <dbReference type="SAM" id="SignalP"/>
    </source>
</evidence>
<evidence type="ECO:0000313" key="6">
    <source>
        <dbReference type="Proteomes" id="UP000078354"/>
    </source>
</evidence>
<feature type="domain" description="Solute-binding protein family 3/N-terminal" evidence="4">
    <location>
        <begin position="34"/>
        <end position="263"/>
    </location>
</feature>
<dbReference type="Pfam" id="PF00497">
    <property type="entry name" value="SBP_bac_3"/>
    <property type="match status" value="1"/>
</dbReference>
<name>A0A191YTU6_9PSED</name>
<keyword evidence="6" id="KW-1185">Reference proteome</keyword>
<evidence type="ECO:0000313" key="5">
    <source>
        <dbReference type="EMBL" id="ANJ56302.1"/>
    </source>
</evidence>
<dbReference type="SUPFAM" id="SSF53850">
    <property type="entry name" value="Periplasmic binding protein-like II"/>
    <property type="match status" value="1"/>
</dbReference>
<sequence>MRISKVFNAILLSGLCAVAINASAQEIPTLQNGVLTIGSDLTWAPFDYYDKNVPAGFDAELMAKISKGLGLTPRIDDTRFANLVIGLSGKKFDVVASALYITPARAKQIDYVPYLKTGGSLMTLKGSEFRPETVNDLCGKKVASLKGAAWVPTLTKLSSEHCTPSGKGAIGVQEYESSPMAAQALLSKAADVQFEDAAVAQMLIKQTKGRLEITSKTIIEPVVIGLGVEKGNTVLAAALTEQLDRLKQNGEYQAMLTAYNLQEPTKDDIAAAYSGK</sequence>
<protein>
    <submittedName>
        <fullName evidence="5">ABC transporter substrate-binding protein</fullName>
    </submittedName>
</protein>
<dbReference type="RefSeq" id="WP_064677818.1">
    <property type="nucleotide sequence ID" value="NZ_CP014870.1"/>
</dbReference>
<evidence type="ECO:0000256" key="1">
    <source>
        <dbReference type="ARBA" id="ARBA00010333"/>
    </source>
</evidence>
<dbReference type="PANTHER" id="PTHR35936:SF19">
    <property type="entry name" value="AMINO-ACID-BINDING PROTEIN YXEM-RELATED"/>
    <property type="match status" value="1"/>
</dbReference>
<dbReference type="Gene3D" id="3.40.190.10">
    <property type="entry name" value="Periplasmic binding protein-like II"/>
    <property type="match status" value="2"/>
</dbReference>
<dbReference type="OrthoDB" id="8611212at2"/>
<feature type="chain" id="PRO_5008249918" evidence="3">
    <location>
        <begin position="25"/>
        <end position="276"/>
    </location>
</feature>
<proteinExistence type="inferred from homology"/>
<dbReference type="AlphaFoldDB" id="A0A191YTU6"/>
<accession>A0A191YTU6</accession>
<dbReference type="STRING" id="1853130.PMA3_14605"/>
<evidence type="ECO:0000259" key="4">
    <source>
        <dbReference type="SMART" id="SM00062"/>
    </source>
</evidence>
<gene>
    <name evidence="5" type="ORF">PMA3_14605</name>
</gene>
<organism evidence="5 6">
    <name type="scientific">Pseudomonas silesiensis</name>
    <dbReference type="NCBI Taxonomy" id="1853130"/>
    <lineage>
        <taxon>Bacteria</taxon>
        <taxon>Pseudomonadati</taxon>
        <taxon>Pseudomonadota</taxon>
        <taxon>Gammaproteobacteria</taxon>
        <taxon>Pseudomonadales</taxon>
        <taxon>Pseudomonadaceae</taxon>
        <taxon>Pseudomonas</taxon>
    </lineage>
</organism>
<keyword evidence="2 3" id="KW-0732">Signal</keyword>
<dbReference type="Proteomes" id="UP000078354">
    <property type="component" value="Chromosome"/>
</dbReference>
<dbReference type="InterPro" id="IPR001638">
    <property type="entry name" value="Solute-binding_3/MltF_N"/>
</dbReference>
<dbReference type="EMBL" id="CP014870">
    <property type="protein sequence ID" value="ANJ56302.1"/>
    <property type="molecule type" value="Genomic_DNA"/>
</dbReference>
<dbReference type="SMART" id="SM00062">
    <property type="entry name" value="PBPb"/>
    <property type="match status" value="1"/>
</dbReference>
<dbReference type="PANTHER" id="PTHR35936">
    <property type="entry name" value="MEMBRANE-BOUND LYTIC MUREIN TRANSGLYCOSYLASE F"/>
    <property type="match status" value="1"/>
</dbReference>
<reference evidence="5 6" key="1">
    <citation type="journal article" date="2018" name="Syst. Appl. Microbiol.">
        <title>Pseudomonas silesiensis sp. nov. strain A3T isolated from a biological pesticide sewage treatment plant and analysis of the complete genome sequence.</title>
        <authorList>
            <person name="Kaminski M.A."/>
            <person name="Furmanczyk E.M."/>
            <person name="Sobczak A."/>
            <person name="Dziembowski A."/>
            <person name="Lipinski L."/>
        </authorList>
    </citation>
    <scope>NUCLEOTIDE SEQUENCE [LARGE SCALE GENOMIC DNA]</scope>
    <source>
        <strain evidence="5 6">A3</strain>
    </source>
</reference>
<dbReference type="KEGG" id="psil:PMA3_14605"/>
<feature type="signal peptide" evidence="3">
    <location>
        <begin position="1"/>
        <end position="24"/>
    </location>
</feature>